<dbReference type="SUPFAM" id="SSF53474">
    <property type="entry name" value="alpha/beta-Hydrolases"/>
    <property type="match status" value="1"/>
</dbReference>
<feature type="chain" id="PRO_5005787902" evidence="5">
    <location>
        <begin position="21"/>
        <end position="388"/>
    </location>
</feature>
<dbReference type="GO" id="GO:0005615">
    <property type="term" value="C:extracellular space"/>
    <property type="evidence" value="ECO:0007669"/>
    <property type="project" value="TreeGrafter"/>
</dbReference>
<evidence type="ECO:0000256" key="2">
    <source>
        <dbReference type="ARBA" id="ARBA00010701"/>
    </source>
</evidence>
<comment type="similarity">
    <text evidence="2 4">Belongs to the AB hydrolase superfamily. Lipase family.</text>
</comment>
<evidence type="ECO:0000256" key="4">
    <source>
        <dbReference type="RuleBase" id="RU004262"/>
    </source>
</evidence>
<organism evidence="7 8">
    <name type="scientific">Drosophila busckii</name>
    <name type="common">Fruit fly</name>
    <dbReference type="NCBI Taxonomy" id="30019"/>
    <lineage>
        <taxon>Eukaryota</taxon>
        <taxon>Metazoa</taxon>
        <taxon>Ecdysozoa</taxon>
        <taxon>Arthropoda</taxon>
        <taxon>Hexapoda</taxon>
        <taxon>Insecta</taxon>
        <taxon>Pterygota</taxon>
        <taxon>Neoptera</taxon>
        <taxon>Endopterygota</taxon>
        <taxon>Diptera</taxon>
        <taxon>Brachycera</taxon>
        <taxon>Muscomorpha</taxon>
        <taxon>Ephydroidea</taxon>
        <taxon>Drosophilidae</taxon>
        <taxon>Drosophila</taxon>
    </lineage>
</organism>
<dbReference type="GO" id="GO:0016042">
    <property type="term" value="P:lipid catabolic process"/>
    <property type="evidence" value="ECO:0007669"/>
    <property type="project" value="TreeGrafter"/>
</dbReference>
<dbReference type="Proteomes" id="UP000494163">
    <property type="component" value="Chromosome 2L"/>
</dbReference>
<dbReference type="AlphaFoldDB" id="A0A0M3QT60"/>
<feature type="non-terminal residue" evidence="7">
    <location>
        <position position="1"/>
    </location>
</feature>
<evidence type="ECO:0000313" key="7">
    <source>
        <dbReference type="EMBL" id="ALC38319.1"/>
    </source>
</evidence>
<dbReference type="OrthoDB" id="199913at2759"/>
<dbReference type="EMBL" id="CP012523">
    <property type="protein sequence ID" value="ALC38319.1"/>
    <property type="molecule type" value="Genomic_DNA"/>
</dbReference>
<dbReference type="STRING" id="30019.A0A0M3QT60"/>
<dbReference type="SMR" id="A0A0M3QT60"/>
<dbReference type="PRINTS" id="PR00821">
    <property type="entry name" value="TAGLIPASE"/>
</dbReference>
<dbReference type="CDD" id="cd00707">
    <property type="entry name" value="Pancreat_lipase_like"/>
    <property type="match status" value="1"/>
</dbReference>
<dbReference type="InterPro" id="IPR000734">
    <property type="entry name" value="TAG_lipase"/>
</dbReference>
<dbReference type="InterPro" id="IPR029058">
    <property type="entry name" value="AB_hydrolase_fold"/>
</dbReference>
<dbReference type="InterPro" id="IPR033906">
    <property type="entry name" value="Lipase_N"/>
</dbReference>
<protein>
    <submittedName>
        <fullName evidence="7">CG6675</fullName>
    </submittedName>
</protein>
<accession>A0A0M3QT60</accession>
<keyword evidence="3" id="KW-0964">Secreted</keyword>
<dbReference type="OMA" id="RATMCSH"/>
<evidence type="ECO:0000313" key="8">
    <source>
        <dbReference type="Proteomes" id="UP000494163"/>
    </source>
</evidence>
<evidence type="ECO:0000256" key="3">
    <source>
        <dbReference type="ARBA" id="ARBA00022525"/>
    </source>
</evidence>
<dbReference type="GO" id="GO:0017171">
    <property type="term" value="F:serine hydrolase activity"/>
    <property type="evidence" value="ECO:0007669"/>
    <property type="project" value="TreeGrafter"/>
</dbReference>
<dbReference type="Gene3D" id="3.40.50.1820">
    <property type="entry name" value="alpha/beta hydrolase"/>
    <property type="match status" value="1"/>
</dbReference>
<evidence type="ECO:0000256" key="1">
    <source>
        <dbReference type="ARBA" id="ARBA00004613"/>
    </source>
</evidence>
<dbReference type="PANTHER" id="PTHR11610">
    <property type="entry name" value="LIPASE"/>
    <property type="match status" value="1"/>
</dbReference>
<comment type="subcellular location">
    <subcellularLocation>
        <location evidence="1">Secreted</location>
    </subcellularLocation>
</comment>
<gene>
    <name evidence="7" type="ORF">Dbus_chr2Lg404</name>
</gene>
<dbReference type="InterPro" id="IPR013818">
    <property type="entry name" value="Lipase"/>
</dbReference>
<evidence type="ECO:0000259" key="6">
    <source>
        <dbReference type="Pfam" id="PF00151"/>
    </source>
</evidence>
<reference evidence="7 8" key="1">
    <citation type="submission" date="2015-08" db="EMBL/GenBank/DDBJ databases">
        <title>Ancestral chromatin configuration constrains chromatin evolution on differentiating sex chromosomes in Drosophila.</title>
        <authorList>
            <person name="Zhou Q."/>
            <person name="Bachtrog D."/>
        </authorList>
    </citation>
    <scope>NUCLEOTIDE SEQUENCE [LARGE SCALE GENOMIC DNA]</scope>
    <source>
        <tissue evidence="7">Whole larvae</tissue>
    </source>
</reference>
<sequence>NQSIMWFQLLTLLFVVVAQAQSQDSYESELNEFMEQVPDSDEILPLDINGRSAFGDDDEEDPDHFMRSLEDEYEGATHSSWNSCDNDLIESRSFLDFKFLKKLARNLNPFTKAGSRMKFYLFKREFAECGRELIFKKHRLAHYAGFNSSLPTRIIIHGWMSQSRGSFNRDVKNSYLKNGDYNVIVADWSGSSANINYFGVVKLIEEFGAQLVQFTRELHRQLQADYDDMYLIGHSLGAQIAGAAGKRLKPQQYNTIFALDPAGPRFRQRSAEFRIDPTDAKYVESMHTSGNFGFLRPTGSATFYPNYGLYQKNCFYLGCSHIRAYQMFAESINSPKGFWGTPCQRQKNKWQCDQTQRQAFRMGGEPSIPKEGIYYVKTAFSDPFALGN</sequence>
<evidence type="ECO:0000256" key="5">
    <source>
        <dbReference type="SAM" id="SignalP"/>
    </source>
</evidence>
<keyword evidence="8" id="KW-1185">Reference proteome</keyword>
<keyword evidence="5" id="KW-0732">Signal</keyword>
<name>A0A0M3QT60_DROBS</name>
<dbReference type="PANTHER" id="PTHR11610:SF173">
    <property type="entry name" value="LIPASE DOMAIN-CONTAINING PROTEIN-RELATED"/>
    <property type="match status" value="1"/>
</dbReference>
<dbReference type="Pfam" id="PF00151">
    <property type="entry name" value="Lipase"/>
    <property type="match status" value="1"/>
</dbReference>
<dbReference type="GO" id="GO:0016298">
    <property type="term" value="F:lipase activity"/>
    <property type="evidence" value="ECO:0007669"/>
    <property type="project" value="InterPro"/>
</dbReference>
<proteinExistence type="inferred from homology"/>
<feature type="domain" description="Lipase" evidence="6">
    <location>
        <begin position="111"/>
        <end position="348"/>
    </location>
</feature>
<feature type="signal peptide" evidence="5">
    <location>
        <begin position="1"/>
        <end position="20"/>
    </location>
</feature>